<evidence type="ECO:0000256" key="2">
    <source>
        <dbReference type="SAM" id="SignalP"/>
    </source>
</evidence>
<evidence type="ECO:0000259" key="3">
    <source>
        <dbReference type="PROSITE" id="PS51910"/>
    </source>
</evidence>
<dbReference type="PANTHER" id="PTHR11177:SF144">
    <property type="entry name" value="CHITINASE 5"/>
    <property type="match status" value="1"/>
</dbReference>
<accession>A0A182WRU7</accession>
<dbReference type="GO" id="GO:0006032">
    <property type="term" value="P:chitin catabolic process"/>
    <property type="evidence" value="ECO:0007669"/>
    <property type="project" value="TreeGrafter"/>
</dbReference>
<proteinExistence type="predicted"/>
<evidence type="ECO:0000256" key="1">
    <source>
        <dbReference type="ARBA" id="ARBA00022729"/>
    </source>
</evidence>
<keyword evidence="1 2" id="KW-0732">Signal</keyword>
<dbReference type="VEuPathDB" id="VectorBase:AQUA000250"/>
<keyword evidence="5" id="KW-1185">Reference proteome</keyword>
<dbReference type="PROSITE" id="PS51910">
    <property type="entry name" value="GH18_2"/>
    <property type="match status" value="3"/>
</dbReference>
<feature type="domain" description="GH18" evidence="3">
    <location>
        <begin position="25"/>
        <end position="417"/>
    </location>
</feature>
<evidence type="ECO:0000313" key="5">
    <source>
        <dbReference type="Proteomes" id="UP000076407"/>
    </source>
</evidence>
<dbReference type="SMART" id="SM00636">
    <property type="entry name" value="Glyco_18"/>
    <property type="match status" value="3"/>
</dbReference>
<dbReference type="InterPro" id="IPR011583">
    <property type="entry name" value="Chitinase_II/V-like_cat"/>
</dbReference>
<dbReference type="Proteomes" id="UP000076407">
    <property type="component" value="Unassembled WGS sequence"/>
</dbReference>
<dbReference type="EnsemblMetazoa" id="AQUA000250-RA">
    <property type="protein sequence ID" value="AQUA000250-PA"/>
    <property type="gene ID" value="AQUA000250"/>
</dbReference>
<dbReference type="Gene3D" id="3.20.20.80">
    <property type="entry name" value="Glycosidases"/>
    <property type="match status" value="4"/>
</dbReference>
<dbReference type="Gene3D" id="3.10.50.10">
    <property type="match status" value="4"/>
</dbReference>
<feature type="domain" description="GH18" evidence="3">
    <location>
        <begin position="415"/>
        <end position="762"/>
    </location>
</feature>
<reference evidence="4" key="1">
    <citation type="submission" date="2020-05" db="UniProtKB">
        <authorList>
            <consortium name="EnsemblMetazoa"/>
        </authorList>
    </citation>
    <scope>IDENTIFICATION</scope>
    <source>
        <strain evidence="4">SANGQUA</strain>
    </source>
</reference>
<dbReference type="PANTHER" id="PTHR11177">
    <property type="entry name" value="CHITINASE"/>
    <property type="match status" value="1"/>
</dbReference>
<feature type="domain" description="GH18" evidence="3">
    <location>
        <begin position="1066"/>
        <end position="1440"/>
    </location>
</feature>
<dbReference type="CDD" id="cd00598">
    <property type="entry name" value="GH18_chitinase-like"/>
    <property type="match status" value="1"/>
</dbReference>
<dbReference type="Pfam" id="PF00704">
    <property type="entry name" value="Glyco_hydro_18"/>
    <property type="match status" value="4"/>
</dbReference>
<evidence type="ECO:0000313" key="4">
    <source>
        <dbReference type="EnsemblMetazoa" id="AQUA000250-PA"/>
    </source>
</evidence>
<name>A0A182WRU7_ANOQN</name>
<dbReference type="STRING" id="34691.A0A182WRU7"/>
<dbReference type="GO" id="GO:0005975">
    <property type="term" value="P:carbohydrate metabolic process"/>
    <property type="evidence" value="ECO:0007669"/>
    <property type="project" value="InterPro"/>
</dbReference>
<dbReference type="InterPro" id="IPR017853">
    <property type="entry name" value="GH"/>
</dbReference>
<dbReference type="GO" id="GO:0004568">
    <property type="term" value="F:chitinase activity"/>
    <property type="evidence" value="ECO:0007669"/>
    <property type="project" value="TreeGrafter"/>
</dbReference>
<dbReference type="GO" id="GO:0008061">
    <property type="term" value="F:chitin binding"/>
    <property type="evidence" value="ECO:0007669"/>
    <property type="project" value="InterPro"/>
</dbReference>
<dbReference type="InterPro" id="IPR001223">
    <property type="entry name" value="Glyco_hydro18_cat"/>
</dbReference>
<dbReference type="GO" id="GO:0005576">
    <property type="term" value="C:extracellular region"/>
    <property type="evidence" value="ECO:0007669"/>
    <property type="project" value="TreeGrafter"/>
</dbReference>
<dbReference type="InterPro" id="IPR029070">
    <property type="entry name" value="Chitinase_insertion_sf"/>
</dbReference>
<sequence length="1451" mass="162802">MFKIHLVWIVLFQLLHLELCSAQGKKFVCSYSPTKATQIGYQPDYIPLEVCPYAIVKAFSFPSVVGRQMLFSDSDKIAFSRVVSSVRKRSSSVRVVASIDGYARDFTTTSSAIVRRKAFVQAAVTLLLELDADAVELNWMSPGNSGVASGDGLDRITMVQLLQDLRQAVNAASKNIPNRQRELWFRGSLHPNVIDSAYNMLDLCELVDHVTLGPNTADLLENAHAPLRGTPQALPIQIPILTQIFGDVIEPGTGFNTTTQRWINAGCPPKKLLLGIGLHGIRKAYSPGLRSFLGDRIGLGTADTRYLEHREVENTYIYICLVICCNSYLCKTIREDGWSYAWDEYGGMPYVTKALQNGQVERISYEDLDSLRLKMDMVEQKRFGGIYIDYVHSDDIYGRCGQPYLMIAYLSSRSKKFVCSYSPTKATQIGYQPDYIPLEICPYVIFKAFSFPTIVGRQMLFNDNDKIAFSRVVSSVRKRSNTARVVASIDGSARDFTRTSSATVRRKAFAQAAVTLLLELDADGIELNWKEPGSTHAGRGSSNDRITMVQLLQDLQQAVKAASKSRNRNRELWFRGSLHSNVMEEAYNMFDLCELVDHVTLDPSTTDYLENSHAPLYDRPSMLKTGNGYNTTTQYWIDEGCTAKKLMLGIGLHGISRVYSPSLVRYVRGRINLLDHVGTHLEQRELCKTIRAAGWTYGWDEYGAMPYVTRALPDEKAERISYEDLNSLRLKMDMVEQKRFGGIYIDYNKKFVCSYSPSKAGSINYQPDNIPLQVCPYVIVKAFSFPNVVGRQLLFSDNEKIAFSRVVSSVRKRSKTARVVASIDGSARDFTITSNAIVRRQAFVQAAVAMLLELDADAIELNWKASRNSGNDRITMVQLLQDLRQAVKAVNKSISRNRELWFRGSLHPKVLEVAYNMFDVCELVDHVTLDPSTAESLENAHAPLYGTPIVLPFSLPLLGNVIDLANGFNTTTQRWIDEGCAPKKLLLGIGLHGIGRVYSPGLAPFVGNKVHLLNPEGTYLEQRELCKTIREDGWSYAWDENMWKKIFVWIALTLTLCVELSTAQGKKIVCSYSPAKAGPIGYPPEYIPLEVCPYVIFKAFSFPSTVGRQMLFSDNDKIAFSRVLTSVRKRSNTARVVASIDGYARDFTITSSAIVRRKAFVQAAVTLLLELDADGIELNWMSPGNSNAGYGSSNDRITMVQLLQDLRQAVKAASKSRNRNRELWFRGSLHGNVIEEAYNMLDVCELVDHIMLDPSTVDSLENSHAPLYGTPITVPRNPLFNTDFLPSVIEPMTGITTNTQRWIDEGCAPKKLLLGIGLHGIRRDYSPSAFPFVGDKVNLLRQKGTYLEQRELCNTIREAGWSYAWDGYGGMPYVTRTFQNGRGERISYENLDSLRLKMDMVEQKHLGGIYIDYVHSDDIYGRCGQAYSLIAYLSSRTRSIPSDIGFAIEWI</sequence>
<feature type="signal peptide" evidence="2">
    <location>
        <begin position="1"/>
        <end position="22"/>
    </location>
</feature>
<protein>
    <recommendedName>
        <fullName evidence="3">GH18 domain-containing protein</fullName>
    </recommendedName>
</protein>
<dbReference type="InterPro" id="IPR050314">
    <property type="entry name" value="Glycosyl_Hydrlase_18"/>
</dbReference>
<organism evidence="4 5">
    <name type="scientific">Anopheles quadriannulatus</name>
    <name type="common">Mosquito</name>
    <dbReference type="NCBI Taxonomy" id="34691"/>
    <lineage>
        <taxon>Eukaryota</taxon>
        <taxon>Metazoa</taxon>
        <taxon>Ecdysozoa</taxon>
        <taxon>Arthropoda</taxon>
        <taxon>Hexapoda</taxon>
        <taxon>Insecta</taxon>
        <taxon>Pterygota</taxon>
        <taxon>Neoptera</taxon>
        <taxon>Endopterygota</taxon>
        <taxon>Diptera</taxon>
        <taxon>Nematocera</taxon>
        <taxon>Culicoidea</taxon>
        <taxon>Culicidae</taxon>
        <taxon>Anophelinae</taxon>
        <taxon>Anopheles</taxon>
    </lineage>
</organism>
<feature type="chain" id="PRO_5008141776" description="GH18 domain-containing protein" evidence="2">
    <location>
        <begin position="23"/>
        <end position="1451"/>
    </location>
</feature>
<dbReference type="SUPFAM" id="SSF51445">
    <property type="entry name" value="(Trans)glycosidases"/>
    <property type="match status" value="4"/>
</dbReference>